<dbReference type="Gene3D" id="3.40.1050.10">
    <property type="entry name" value="Carbonic anhydrase"/>
    <property type="match status" value="1"/>
</dbReference>
<dbReference type="NCBIfam" id="NF011765">
    <property type="entry name" value="PRK15219.1"/>
    <property type="match status" value="1"/>
</dbReference>
<organism evidence="3 4">
    <name type="scientific">Psychroflexus halocasei</name>
    <dbReference type="NCBI Taxonomy" id="908615"/>
    <lineage>
        <taxon>Bacteria</taxon>
        <taxon>Pseudomonadati</taxon>
        <taxon>Bacteroidota</taxon>
        <taxon>Flavobacteriia</taxon>
        <taxon>Flavobacteriales</taxon>
        <taxon>Flavobacteriaceae</taxon>
        <taxon>Psychroflexus</taxon>
    </lineage>
</organism>
<name>A0A1H3VVI5_9FLAO</name>
<dbReference type="GO" id="GO:0004089">
    <property type="term" value="F:carbonate dehydratase activity"/>
    <property type="evidence" value="ECO:0007669"/>
    <property type="project" value="InterPro"/>
</dbReference>
<proteinExistence type="inferred from homology"/>
<dbReference type="STRING" id="908615.SAMN05421540_101301"/>
<dbReference type="Pfam" id="PF00484">
    <property type="entry name" value="Pro_CA"/>
    <property type="match status" value="1"/>
</dbReference>
<evidence type="ECO:0000313" key="4">
    <source>
        <dbReference type="Proteomes" id="UP000198820"/>
    </source>
</evidence>
<dbReference type="SUPFAM" id="SSF53056">
    <property type="entry name" value="beta-carbonic anhydrase, cab"/>
    <property type="match status" value="1"/>
</dbReference>
<keyword evidence="4" id="KW-1185">Reference proteome</keyword>
<keyword evidence="2" id="KW-0862">Zinc</keyword>
<gene>
    <name evidence="3" type="ORF">SAMN05421540_101301</name>
</gene>
<dbReference type="CDD" id="cd03378">
    <property type="entry name" value="beta_CA_cladeC"/>
    <property type="match status" value="1"/>
</dbReference>
<dbReference type="InterPro" id="IPR001765">
    <property type="entry name" value="Carbonic_anhydrase"/>
</dbReference>
<evidence type="ECO:0000256" key="2">
    <source>
        <dbReference type="PIRSR" id="PIRSR601765-1"/>
    </source>
</evidence>
<feature type="binding site" evidence="2">
    <location>
        <position position="60"/>
    </location>
    <ligand>
        <name>Zn(2+)</name>
        <dbReference type="ChEBI" id="CHEBI:29105"/>
    </ligand>
</feature>
<feature type="binding site" evidence="2">
    <location>
        <position position="113"/>
    </location>
    <ligand>
        <name>Zn(2+)</name>
        <dbReference type="ChEBI" id="CHEBI:29105"/>
    </ligand>
</feature>
<feature type="binding site" evidence="2">
    <location>
        <position position="116"/>
    </location>
    <ligand>
        <name>Zn(2+)</name>
        <dbReference type="ChEBI" id="CHEBI:29105"/>
    </ligand>
</feature>
<dbReference type="GO" id="GO:0008270">
    <property type="term" value="F:zinc ion binding"/>
    <property type="evidence" value="ECO:0007669"/>
    <property type="project" value="InterPro"/>
</dbReference>
<accession>A0A1H3VVI5</accession>
<dbReference type="RefSeq" id="WP_093238788.1">
    <property type="nucleotide sequence ID" value="NZ_FNQF01000001.1"/>
</dbReference>
<comment type="cofactor">
    <cofactor evidence="2">
        <name>Zn(2+)</name>
        <dbReference type="ChEBI" id="CHEBI:29105"/>
    </cofactor>
    <text evidence="2">Binds 1 zinc ion per subunit.</text>
</comment>
<dbReference type="AlphaFoldDB" id="A0A1H3VVI5"/>
<reference evidence="3 4" key="1">
    <citation type="submission" date="2016-10" db="EMBL/GenBank/DDBJ databases">
        <authorList>
            <person name="de Groot N.N."/>
        </authorList>
    </citation>
    <scope>NUCLEOTIDE SEQUENCE [LARGE SCALE GENOMIC DNA]</scope>
    <source>
        <strain evidence="3 4">DSM 23581</strain>
    </source>
</reference>
<dbReference type="PANTHER" id="PTHR11002:SF79">
    <property type="entry name" value="CARBONIC ANHYDRASE 2"/>
    <property type="match status" value="1"/>
</dbReference>
<keyword evidence="2" id="KW-0479">Metal-binding</keyword>
<evidence type="ECO:0000313" key="3">
    <source>
        <dbReference type="EMBL" id="SDZ78807.1"/>
    </source>
</evidence>
<dbReference type="PANTHER" id="PTHR11002">
    <property type="entry name" value="CARBONIC ANHYDRASE"/>
    <property type="match status" value="1"/>
</dbReference>
<protein>
    <submittedName>
        <fullName evidence="3">Carbonic anhydrase</fullName>
    </submittedName>
</protein>
<evidence type="ECO:0000256" key="1">
    <source>
        <dbReference type="ARBA" id="ARBA00006217"/>
    </source>
</evidence>
<dbReference type="SMART" id="SM00947">
    <property type="entry name" value="Pro_CA"/>
    <property type="match status" value="1"/>
</dbReference>
<dbReference type="InterPro" id="IPR036874">
    <property type="entry name" value="Carbonic_anhydrase_sf"/>
</dbReference>
<dbReference type="EMBL" id="FNQF01000001">
    <property type="protein sequence ID" value="SDZ78807.1"/>
    <property type="molecule type" value="Genomic_DNA"/>
</dbReference>
<dbReference type="Proteomes" id="UP000198820">
    <property type="component" value="Unassembled WGS sequence"/>
</dbReference>
<sequence length="208" mass="22549">MINKIITKEEQSKLTPEMVLSDLMEGNKRYIKDDSHERDYNAQKTMAVTGQSPKAIVLSCVDSRVPVETVFDQGLGDVFVARIAGNFANSDIIGSMEFACGIAGSKLIFVLGHESCGAISAACDQVKFGTMTAMLDNIQPAIEAIGDIEGEQSSKNKAYVQSVVIKNVELTIDKIRKNSPVLQKLEDSGVIKIVGGVYYLKSGEIKLI</sequence>
<comment type="similarity">
    <text evidence="1">Belongs to the beta-class carbonic anhydrase family.</text>
</comment>
<feature type="binding site" evidence="2">
    <location>
        <position position="62"/>
    </location>
    <ligand>
        <name>Zn(2+)</name>
        <dbReference type="ChEBI" id="CHEBI:29105"/>
    </ligand>
</feature>